<name>A0A7J7IXV0_BUGNE</name>
<dbReference type="Proteomes" id="UP000593567">
    <property type="component" value="Unassembled WGS sequence"/>
</dbReference>
<dbReference type="PANTHER" id="PTHR13456">
    <property type="entry name" value="UPF0729 PROTEIN C18ORF32"/>
    <property type="match status" value="1"/>
</dbReference>
<evidence type="ECO:0000256" key="3">
    <source>
        <dbReference type="SAM" id="SignalP"/>
    </source>
</evidence>
<gene>
    <name evidence="4" type="ORF">EB796_023051</name>
</gene>
<protein>
    <submittedName>
        <fullName evidence="4">Uncharacterized protein</fullName>
    </submittedName>
</protein>
<sequence>MVCISCLVIPALLYVWHSWIRPFVMPIIDKYFRTTPTPAVTKSEDNTSQSAQDSSTAGLKCPFSTSKGDENPHENGVTQDVKLNGHTADVADKKKD</sequence>
<evidence type="ECO:0000313" key="4">
    <source>
        <dbReference type="EMBL" id="KAF6018655.1"/>
    </source>
</evidence>
<dbReference type="PANTHER" id="PTHR13456:SF0">
    <property type="entry name" value="UPF0729 PROTEIN C18ORF32"/>
    <property type="match status" value="1"/>
</dbReference>
<feature type="region of interest" description="Disordered" evidence="2">
    <location>
        <begin position="38"/>
        <end position="96"/>
    </location>
</feature>
<dbReference type="InterPro" id="IPR026776">
    <property type="entry name" value="UPF0729_C18orf32-like"/>
</dbReference>
<organism evidence="4 5">
    <name type="scientific">Bugula neritina</name>
    <name type="common">Brown bryozoan</name>
    <name type="synonym">Sertularia neritina</name>
    <dbReference type="NCBI Taxonomy" id="10212"/>
    <lineage>
        <taxon>Eukaryota</taxon>
        <taxon>Metazoa</taxon>
        <taxon>Spiralia</taxon>
        <taxon>Lophotrochozoa</taxon>
        <taxon>Bryozoa</taxon>
        <taxon>Gymnolaemata</taxon>
        <taxon>Cheilostomatida</taxon>
        <taxon>Flustrina</taxon>
        <taxon>Buguloidea</taxon>
        <taxon>Bugulidae</taxon>
        <taxon>Bugula</taxon>
    </lineage>
</organism>
<comment type="caution">
    <text evidence="4">The sequence shown here is derived from an EMBL/GenBank/DDBJ whole genome shotgun (WGS) entry which is preliminary data.</text>
</comment>
<feature type="chain" id="PRO_5029441630" evidence="3">
    <location>
        <begin position="19"/>
        <end position="96"/>
    </location>
</feature>
<dbReference type="Pfam" id="PF14975">
    <property type="entry name" value="DUF4512"/>
    <property type="match status" value="1"/>
</dbReference>
<evidence type="ECO:0000256" key="2">
    <source>
        <dbReference type="SAM" id="MobiDB-lite"/>
    </source>
</evidence>
<proteinExistence type="inferred from homology"/>
<feature type="signal peptide" evidence="3">
    <location>
        <begin position="1"/>
        <end position="18"/>
    </location>
</feature>
<keyword evidence="3" id="KW-0732">Signal</keyword>
<evidence type="ECO:0000313" key="5">
    <source>
        <dbReference type="Proteomes" id="UP000593567"/>
    </source>
</evidence>
<keyword evidence="5" id="KW-1185">Reference proteome</keyword>
<evidence type="ECO:0000256" key="1">
    <source>
        <dbReference type="ARBA" id="ARBA00007959"/>
    </source>
</evidence>
<reference evidence="4" key="1">
    <citation type="submission" date="2020-06" db="EMBL/GenBank/DDBJ databases">
        <title>Draft genome of Bugula neritina, a colonial animal packing powerful symbionts and potential medicines.</title>
        <authorList>
            <person name="Rayko M."/>
        </authorList>
    </citation>
    <scope>NUCLEOTIDE SEQUENCE [LARGE SCALE GENOMIC DNA]</scope>
    <source>
        <strain evidence="4">Kwan_BN1</strain>
    </source>
</reference>
<feature type="compositionally biased region" description="Polar residues" evidence="2">
    <location>
        <begin position="38"/>
        <end position="57"/>
    </location>
</feature>
<dbReference type="OrthoDB" id="10062823at2759"/>
<dbReference type="EMBL" id="VXIV02003287">
    <property type="protein sequence ID" value="KAF6018655.1"/>
    <property type="molecule type" value="Genomic_DNA"/>
</dbReference>
<dbReference type="AlphaFoldDB" id="A0A7J7IXV0"/>
<accession>A0A7J7IXV0</accession>
<comment type="similarity">
    <text evidence="1">Belongs to the UPF0729 family.</text>
</comment>